<dbReference type="InterPro" id="IPR036390">
    <property type="entry name" value="WH_DNA-bd_sf"/>
</dbReference>
<keyword evidence="5" id="KW-0804">Transcription</keyword>
<feature type="domain" description="HTH lysR-type" evidence="7">
    <location>
        <begin position="1"/>
        <end position="59"/>
    </location>
</feature>
<dbReference type="InterPro" id="IPR005119">
    <property type="entry name" value="LysR_subst-bd"/>
</dbReference>
<dbReference type="Pfam" id="PF03466">
    <property type="entry name" value="LysR_substrate"/>
    <property type="match status" value="1"/>
</dbReference>
<dbReference type="InterPro" id="IPR036388">
    <property type="entry name" value="WH-like_DNA-bd_sf"/>
</dbReference>
<dbReference type="SUPFAM" id="SSF46785">
    <property type="entry name" value="Winged helix' DNA-binding domain"/>
    <property type="match status" value="1"/>
</dbReference>
<keyword evidence="3" id="KW-0805">Transcription regulation</keyword>
<dbReference type="Pfam" id="PF00126">
    <property type="entry name" value="HTH_1"/>
    <property type="match status" value="1"/>
</dbReference>
<dbReference type="Gene3D" id="1.10.10.10">
    <property type="entry name" value="Winged helix-like DNA-binding domain superfamily/Winged helix DNA-binding domain"/>
    <property type="match status" value="1"/>
</dbReference>
<comment type="function">
    <text evidence="1">NodD regulates the expression of the nodABCFE genes which encode other nodulation proteins. NodD is also a negative regulator of its own expression. Binds flavonoids as inducers.</text>
</comment>
<proteinExistence type="inferred from homology"/>
<feature type="region of interest" description="Disordered" evidence="6">
    <location>
        <begin position="298"/>
        <end position="322"/>
    </location>
</feature>
<protein>
    <submittedName>
        <fullName evidence="8">LysR family transcriptional regulator</fullName>
    </submittedName>
</protein>
<dbReference type="SUPFAM" id="SSF53850">
    <property type="entry name" value="Periplasmic binding protein-like II"/>
    <property type="match status" value="1"/>
</dbReference>
<dbReference type="Gene3D" id="3.40.190.290">
    <property type="match status" value="1"/>
</dbReference>
<dbReference type="InterPro" id="IPR058163">
    <property type="entry name" value="LysR-type_TF_proteobact-type"/>
</dbReference>
<gene>
    <name evidence="8" type="ORF">QA636_11650</name>
</gene>
<evidence type="ECO:0000256" key="6">
    <source>
        <dbReference type="SAM" id="MobiDB-lite"/>
    </source>
</evidence>
<dbReference type="PANTHER" id="PTHR30537">
    <property type="entry name" value="HTH-TYPE TRANSCRIPTIONAL REGULATOR"/>
    <property type="match status" value="1"/>
</dbReference>
<dbReference type="InterPro" id="IPR000847">
    <property type="entry name" value="LysR_HTH_N"/>
</dbReference>
<accession>A0ABY8JM10</accession>
<dbReference type="EMBL" id="CP121646">
    <property type="protein sequence ID" value="WFU66128.1"/>
    <property type="molecule type" value="Genomic_DNA"/>
</dbReference>
<evidence type="ECO:0000256" key="1">
    <source>
        <dbReference type="ARBA" id="ARBA00003502"/>
    </source>
</evidence>
<evidence type="ECO:0000259" key="7">
    <source>
        <dbReference type="PROSITE" id="PS50931"/>
    </source>
</evidence>
<evidence type="ECO:0000256" key="4">
    <source>
        <dbReference type="ARBA" id="ARBA00023125"/>
    </source>
</evidence>
<dbReference type="RefSeq" id="WP_057020992.1">
    <property type="nucleotide sequence ID" value="NZ_CP121646.1"/>
</dbReference>
<evidence type="ECO:0000256" key="5">
    <source>
        <dbReference type="ARBA" id="ARBA00023163"/>
    </source>
</evidence>
<dbReference type="PROSITE" id="PS50931">
    <property type="entry name" value="HTH_LYSR"/>
    <property type="match status" value="1"/>
</dbReference>
<dbReference type="CDD" id="cd08471">
    <property type="entry name" value="PBP2_CrgA_like_2"/>
    <property type="match status" value="1"/>
</dbReference>
<comment type="similarity">
    <text evidence="2">Belongs to the LysR transcriptional regulatory family.</text>
</comment>
<dbReference type="Proteomes" id="UP001221546">
    <property type="component" value="Chromosome"/>
</dbReference>
<organism evidence="8 9">
    <name type="scientific">Bradyrhizobium brasilense</name>
    <dbReference type="NCBI Taxonomy" id="1419277"/>
    <lineage>
        <taxon>Bacteria</taxon>
        <taxon>Pseudomonadati</taxon>
        <taxon>Pseudomonadota</taxon>
        <taxon>Alphaproteobacteria</taxon>
        <taxon>Hyphomicrobiales</taxon>
        <taxon>Nitrobacteraceae</taxon>
        <taxon>Bradyrhizobium</taxon>
    </lineage>
</organism>
<sequence>MDRLESMSTFLAVVETGSLSAAARRLKTPLATVSRKASELESHLRTKLFNRSSRKLVLTDAGSSYFAACKRILADVTEAERAASGEYSQPTGELIVTAPVGLGRAYLIPILADFLKAYPDIKVSLQLADRVQSLFQEQIDLGLRIGPLPDSTLIAVRVGTTRRVVCASPAYLAAHGAPRTPDELAGHDCIAYAGFMSPDVWTFFKDKTAVAVPVRARLVVGSAEAACDAACVGIGITSAFAYHFQAALKRGDLTTLLDEFQPEPLPVNLVYAANRFLPIKVRAFLDFAAPRLKTVFGELQPPASGQPPTKNLRKSGPRSSSI</sequence>
<dbReference type="PANTHER" id="PTHR30537:SF5">
    <property type="entry name" value="HTH-TYPE TRANSCRIPTIONAL ACTIVATOR TTDR-RELATED"/>
    <property type="match status" value="1"/>
</dbReference>
<keyword evidence="9" id="KW-1185">Reference proteome</keyword>
<name>A0ABY8JM10_9BRAD</name>
<evidence type="ECO:0000313" key="9">
    <source>
        <dbReference type="Proteomes" id="UP001221546"/>
    </source>
</evidence>
<evidence type="ECO:0000256" key="3">
    <source>
        <dbReference type="ARBA" id="ARBA00023015"/>
    </source>
</evidence>
<reference evidence="8 9" key="1">
    <citation type="submission" date="2023-04" db="EMBL/GenBank/DDBJ databases">
        <title>Australian commercial rhizobial inoculants.</title>
        <authorList>
            <person name="Kohlmeier M.G."/>
            <person name="O'Hara G.W."/>
            <person name="Colombi E."/>
            <person name="Ramsay J.P."/>
            <person name="Terpolilli J."/>
        </authorList>
    </citation>
    <scope>NUCLEOTIDE SEQUENCE [LARGE SCALE GENOMIC DNA]</scope>
    <source>
        <strain evidence="8 9">CB627</strain>
    </source>
</reference>
<evidence type="ECO:0000313" key="8">
    <source>
        <dbReference type="EMBL" id="WFU66128.1"/>
    </source>
</evidence>
<keyword evidence="4" id="KW-0238">DNA-binding</keyword>
<evidence type="ECO:0000256" key="2">
    <source>
        <dbReference type="ARBA" id="ARBA00009437"/>
    </source>
</evidence>